<dbReference type="Proteomes" id="UP000286501">
    <property type="component" value="Unassembled WGS sequence"/>
</dbReference>
<accession>A0A3R6IRT7</accession>
<dbReference type="AlphaFoldDB" id="A0A3R6IRT7"/>
<evidence type="ECO:0000313" key="2">
    <source>
        <dbReference type="EMBL" id="RHG65688.1"/>
    </source>
</evidence>
<proteinExistence type="predicted"/>
<name>A0A3R6IRT7_9BACT</name>
<sequence length="381" mass="44334">MKILLMGEYSNVHATLADGLRKLGHQVTVVSNGDFWKNYPRDFNMARRPGKLGGILLLLKLYTIVHKLRGYDIVQLINPMFLELKAERIFPIYRYLRRHNKKVILGGYGMDYYWVKVCCNDKPLRYSDFNMGEKLRITADAEKEKKDWLGTAKERLNRMIAEDCDGIVTGLYEYWVCYQPSFPQKTTFIPFPIKPQFITSENSNSYIHVENHQVLPLNTPKKVKLFIGINKSRSEYKGTDIMLKAAQAIAKKYPDKTELQIAENIPFVEYVKIMNGSDAILDQLYSYTPSMNPLEAMARGIICIGGGEPENYEIIHEDKLRPIINVLPNYESVYQELEHLVLHPELIPLLKQQSIEYINKHHDYIKVAERYEAFYQKLLIQ</sequence>
<reference evidence="2 3" key="1">
    <citation type="submission" date="2018-08" db="EMBL/GenBank/DDBJ databases">
        <title>A genome reference for cultivated species of the human gut microbiota.</title>
        <authorList>
            <person name="Zou Y."/>
            <person name="Xue W."/>
            <person name="Luo G."/>
        </authorList>
    </citation>
    <scope>NUCLEOTIDE SEQUENCE [LARGE SCALE GENOMIC DNA]</scope>
    <source>
        <strain evidence="2 3">AM22-1</strain>
    </source>
</reference>
<gene>
    <name evidence="2" type="ORF">DW250_07970</name>
    <name evidence="1" type="ORF">ONT05_12625</name>
</gene>
<dbReference type="EMBL" id="QRIN01000028">
    <property type="protein sequence ID" value="RHG65688.1"/>
    <property type="molecule type" value="Genomic_DNA"/>
</dbReference>
<dbReference type="Proteomes" id="UP001209074">
    <property type="component" value="Unassembled WGS sequence"/>
</dbReference>
<dbReference type="RefSeq" id="WP_118200879.1">
    <property type="nucleotide sequence ID" value="NZ_JAPDUQ010000001.1"/>
</dbReference>
<reference evidence="1" key="2">
    <citation type="submission" date="2022-11" db="EMBL/GenBank/DDBJ databases">
        <title>Genomic repertoires linked with pathogenic potency of arthritogenic Prevotella copri isolated from the gut of rheumatoid arthritis patients.</title>
        <authorList>
            <person name="Nii T."/>
            <person name="Maeda Y."/>
            <person name="Motooka D."/>
            <person name="Naito M."/>
            <person name="Matsumoto Y."/>
            <person name="Ogawa T."/>
            <person name="Oguro-Igashira E."/>
            <person name="Kishikawa T."/>
            <person name="Yamashita M."/>
            <person name="Koizumi S."/>
            <person name="Kurakawa T."/>
            <person name="Okumura R."/>
            <person name="Kayama H."/>
            <person name="Murakami M."/>
            <person name="Sakaguchi T."/>
            <person name="Das B."/>
            <person name="Nakamura S."/>
            <person name="Okada Y."/>
            <person name="Kumanogoh A."/>
            <person name="Takeda K."/>
        </authorList>
    </citation>
    <scope>NUCLEOTIDE SEQUENCE</scope>
    <source>
        <strain evidence="1">N016-13</strain>
    </source>
</reference>
<organism evidence="2 3">
    <name type="scientific">Segatella copri</name>
    <dbReference type="NCBI Taxonomy" id="165179"/>
    <lineage>
        <taxon>Bacteria</taxon>
        <taxon>Pseudomonadati</taxon>
        <taxon>Bacteroidota</taxon>
        <taxon>Bacteroidia</taxon>
        <taxon>Bacteroidales</taxon>
        <taxon>Prevotellaceae</taxon>
        <taxon>Segatella</taxon>
    </lineage>
</organism>
<dbReference type="SUPFAM" id="SSF53756">
    <property type="entry name" value="UDP-Glycosyltransferase/glycogen phosphorylase"/>
    <property type="match status" value="1"/>
</dbReference>
<evidence type="ECO:0000313" key="1">
    <source>
        <dbReference type="EMBL" id="MCW4094375.1"/>
    </source>
</evidence>
<comment type="caution">
    <text evidence="2">The sequence shown here is derived from an EMBL/GenBank/DDBJ whole genome shotgun (WGS) entry which is preliminary data.</text>
</comment>
<dbReference type="Gene3D" id="3.40.50.2000">
    <property type="entry name" value="Glycogen Phosphorylase B"/>
    <property type="match status" value="1"/>
</dbReference>
<dbReference type="GO" id="GO:0016740">
    <property type="term" value="F:transferase activity"/>
    <property type="evidence" value="ECO:0007669"/>
    <property type="project" value="UniProtKB-KW"/>
</dbReference>
<protein>
    <submittedName>
        <fullName evidence="2">Glycosyltransferase family 1 protein</fullName>
    </submittedName>
    <submittedName>
        <fullName evidence="1">Glycosyltransferase family 4 protein</fullName>
    </submittedName>
</protein>
<evidence type="ECO:0000313" key="3">
    <source>
        <dbReference type="Proteomes" id="UP000286501"/>
    </source>
</evidence>
<dbReference type="EMBL" id="JAPDUS010000027">
    <property type="protein sequence ID" value="MCW4094375.1"/>
    <property type="molecule type" value="Genomic_DNA"/>
</dbReference>
<keyword evidence="2" id="KW-0808">Transferase</keyword>